<evidence type="ECO:0000313" key="4">
    <source>
        <dbReference type="EMBL" id="RHZ45257.1"/>
    </source>
</evidence>
<dbReference type="AlphaFoldDB" id="A0A397G3Q9"/>
<name>A0A397G3Q9_9GLOM</name>
<dbReference type="PANTHER" id="PTHR10997">
    <property type="entry name" value="IMPORTIN-7, 8, 11"/>
    <property type="match status" value="1"/>
</dbReference>
<sequence>MQMTEEQVELWLSDANQFVSDDDDETFNFNVRVASADLLIILLDQFPEQTLQVLADTTLQFIDESNKARAAGDPIWWKIHEACLKAIGFVSHELIAALQDTSSKVKFDLPGLFGHVVYNHLAETNIPFLKGRALVVASQFATQLPQELASRYVIATVDAIQQNGAIPVKVSALRALQNICKYLDNQYVTPFQSNIIEGIANLISVATEDTLILVLETLHEVIKINKEVTARYESLIGPSIIDVWIKYPTDPTIAPIVTDLFETLASNPEAHGAFQARTLPPLANILIVNSDSAVTASAIDLISSLVKGGPSPLPKEYVEHVFPSLMHLMLTTEDREILQNGDICLKYFVQKDCERIARWINNETGRTGLDYVIQYIAKALQSENESATFLGDLVVKLIKKAGDKIVSVIPELLKTVATKLEGARTATYIQSLVLIFAHLILNQQSTVIDFLANLDINGRNGLEVLLSTWFENHESFHGYYSIRVSAIALSKLFLACDSRIQNIQVKGDLIVPKSSRIMTRSRSRQNPDQYTHVSANGKIIRLLLSDLQNSPDGENLKRSEFDEFFEEEEAIETDDEDDEWEDVEEPSPFGPSEDYIVLSEYAKNHDLETLEDDPDLKDDSVYNTNFKEYLMEFFRHCASQNINNFIEICSTLNQEQQQKLHYIIHGN</sequence>
<dbReference type="GO" id="GO:0005635">
    <property type="term" value="C:nuclear envelope"/>
    <property type="evidence" value="ECO:0007669"/>
    <property type="project" value="TreeGrafter"/>
</dbReference>
<keyword evidence="1" id="KW-0813">Transport</keyword>
<comment type="caution">
    <text evidence="4">The sequence shown here is derived from an EMBL/GenBank/DDBJ whole genome shotgun (WGS) entry which is preliminary data.</text>
</comment>
<dbReference type="OrthoDB" id="431626at2759"/>
<dbReference type="GO" id="GO:0005829">
    <property type="term" value="C:cytosol"/>
    <property type="evidence" value="ECO:0007669"/>
    <property type="project" value="TreeGrafter"/>
</dbReference>
<organism evidence="4 5">
    <name type="scientific">Diversispora epigaea</name>
    <dbReference type="NCBI Taxonomy" id="1348612"/>
    <lineage>
        <taxon>Eukaryota</taxon>
        <taxon>Fungi</taxon>
        <taxon>Fungi incertae sedis</taxon>
        <taxon>Mucoromycota</taxon>
        <taxon>Glomeromycotina</taxon>
        <taxon>Glomeromycetes</taxon>
        <taxon>Diversisporales</taxon>
        <taxon>Diversisporaceae</taxon>
        <taxon>Diversispora</taxon>
    </lineage>
</organism>
<dbReference type="Proteomes" id="UP000266861">
    <property type="component" value="Unassembled WGS sequence"/>
</dbReference>
<feature type="compositionally biased region" description="Acidic residues" evidence="2">
    <location>
        <begin position="570"/>
        <end position="585"/>
    </location>
</feature>
<evidence type="ECO:0000256" key="2">
    <source>
        <dbReference type="SAM" id="MobiDB-lite"/>
    </source>
</evidence>
<dbReference type="InterPro" id="IPR016024">
    <property type="entry name" value="ARM-type_fold"/>
</dbReference>
<keyword evidence="5" id="KW-1185">Reference proteome</keyword>
<dbReference type="Gene3D" id="1.25.10.10">
    <property type="entry name" value="Leucine-rich Repeat Variant"/>
    <property type="match status" value="1"/>
</dbReference>
<dbReference type="SUPFAM" id="SSF48371">
    <property type="entry name" value="ARM repeat"/>
    <property type="match status" value="1"/>
</dbReference>
<dbReference type="InterPro" id="IPR056840">
    <property type="entry name" value="HEAT_IPO9_central"/>
</dbReference>
<dbReference type="PANTHER" id="PTHR10997:SF9">
    <property type="entry name" value="IMPORTIN-9"/>
    <property type="match status" value="1"/>
</dbReference>
<feature type="domain" description="Importin-9 central HEAT repeats" evidence="3">
    <location>
        <begin position="2"/>
        <end position="231"/>
    </location>
</feature>
<dbReference type="EMBL" id="PQFF01000551">
    <property type="protein sequence ID" value="RHZ45257.1"/>
    <property type="molecule type" value="Genomic_DNA"/>
</dbReference>
<dbReference type="GO" id="GO:0006606">
    <property type="term" value="P:protein import into nucleus"/>
    <property type="evidence" value="ECO:0007669"/>
    <property type="project" value="TreeGrafter"/>
</dbReference>
<keyword evidence="1" id="KW-0653">Protein transport</keyword>
<dbReference type="Pfam" id="PF25018">
    <property type="entry name" value="HEAT_IPO9_c"/>
    <property type="match status" value="1"/>
</dbReference>
<accession>A0A397G3Q9</accession>
<dbReference type="STRING" id="1348612.A0A397G3Q9"/>
<proteinExistence type="predicted"/>
<protein>
    <recommendedName>
        <fullName evidence="3">Importin-9 central HEAT repeats domain-containing protein</fullName>
    </recommendedName>
</protein>
<evidence type="ECO:0000256" key="1">
    <source>
        <dbReference type="ARBA" id="ARBA00022927"/>
    </source>
</evidence>
<reference evidence="4 5" key="1">
    <citation type="submission" date="2018-08" db="EMBL/GenBank/DDBJ databases">
        <title>Genome and evolution of the arbuscular mycorrhizal fungus Diversispora epigaea (formerly Glomus versiforme) and its bacterial endosymbionts.</title>
        <authorList>
            <person name="Sun X."/>
            <person name="Fei Z."/>
            <person name="Harrison M."/>
        </authorList>
    </citation>
    <scope>NUCLEOTIDE SEQUENCE [LARGE SCALE GENOMIC DNA]</scope>
    <source>
        <strain evidence="4 5">IT104</strain>
    </source>
</reference>
<dbReference type="InterPro" id="IPR011989">
    <property type="entry name" value="ARM-like"/>
</dbReference>
<gene>
    <name evidence="4" type="ORF">Glove_682g48</name>
</gene>
<feature type="region of interest" description="Disordered" evidence="2">
    <location>
        <begin position="570"/>
        <end position="591"/>
    </location>
</feature>
<evidence type="ECO:0000259" key="3">
    <source>
        <dbReference type="Pfam" id="PF25018"/>
    </source>
</evidence>
<evidence type="ECO:0000313" key="5">
    <source>
        <dbReference type="Proteomes" id="UP000266861"/>
    </source>
</evidence>